<evidence type="ECO:0000256" key="4">
    <source>
        <dbReference type="ARBA" id="ARBA00022840"/>
    </source>
</evidence>
<dbReference type="OrthoDB" id="123929at2759"/>
<dbReference type="CDD" id="cd00106">
    <property type="entry name" value="KISc"/>
    <property type="match status" value="1"/>
</dbReference>
<dbReference type="STRING" id="2769.R7Q473"/>
<dbReference type="GO" id="GO:0008017">
    <property type="term" value="F:microtubule binding"/>
    <property type="evidence" value="ECO:0007669"/>
    <property type="project" value="InterPro"/>
</dbReference>
<dbReference type="InterPro" id="IPR027640">
    <property type="entry name" value="Kinesin-like_fam"/>
</dbReference>
<dbReference type="GO" id="GO:0051231">
    <property type="term" value="P:spindle elongation"/>
    <property type="evidence" value="ECO:0007669"/>
    <property type="project" value="TreeGrafter"/>
</dbReference>
<dbReference type="EMBL" id="HG001461">
    <property type="protein sequence ID" value="CDF32275.1"/>
    <property type="molecule type" value="Genomic_DNA"/>
</dbReference>
<dbReference type="PROSITE" id="PS50067">
    <property type="entry name" value="KINESIN_MOTOR_2"/>
    <property type="match status" value="1"/>
</dbReference>
<evidence type="ECO:0000259" key="9">
    <source>
        <dbReference type="PROSITE" id="PS50067"/>
    </source>
</evidence>
<comment type="similarity">
    <text evidence="6 7">Belongs to the TRAFAC class myosin-kinesin ATPase superfamily. Kinesin family.</text>
</comment>
<comment type="subcellular location">
    <subcellularLocation>
        <location evidence="1">Cytoplasm</location>
    </subcellularLocation>
</comment>
<feature type="region of interest" description="Disordered" evidence="8">
    <location>
        <begin position="411"/>
        <end position="432"/>
    </location>
</feature>
<keyword evidence="6 7" id="KW-0505">Motor protein</keyword>
<protein>
    <recommendedName>
        <fullName evidence="7">Kinesin-like protein</fullName>
    </recommendedName>
</protein>
<dbReference type="GO" id="GO:0005875">
    <property type="term" value="C:microtubule associated complex"/>
    <property type="evidence" value="ECO:0007669"/>
    <property type="project" value="TreeGrafter"/>
</dbReference>
<dbReference type="InterPro" id="IPR019821">
    <property type="entry name" value="Kinesin_motor_CS"/>
</dbReference>
<name>R7Q473_CHOCR</name>
<dbReference type="GO" id="GO:0005874">
    <property type="term" value="C:microtubule"/>
    <property type="evidence" value="ECO:0007669"/>
    <property type="project" value="UniProtKB-KW"/>
</dbReference>
<dbReference type="InterPro" id="IPR027417">
    <property type="entry name" value="P-loop_NTPase"/>
</dbReference>
<evidence type="ECO:0000256" key="7">
    <source>
        <dbReference type="RuleBase" id="RU000394"/>
    </source>
</evidence>
<dbReference type="GO" id="GO:0003777">
    <property type="term" value="F:microtubule motor activity"/>
    <property type="evidence" value="ECO:0007669"/>
    <property type="project" value="InterPro"/>
</dbReference>
<dbReference type="SUPFAM" id="SSF52540">
    <property type="entry name" value="P-loop containing nucleoside triphosphate hydrolases"/>
    <property type="match status" value="1"/>
</dbReference>
<dbReference type="GO" id="GO:0007018">
    <property type="term" value="P:microtubule-based movement"/>
    <property type="evidence" value="ECO:0007669"/>
    <property type="project" value="InterPro"/>
</dbReference>
<keyword evidence="5" id="KW-0175">Coiled coil</keyword>
<dbReference type="GO" id="GO:0005737">
    <property type="term" value="C:cytoplasm"/>
    <property type="evidence" value="ECO:0007669"/>
    <property type="project" value="UniProtKB-SubCell"/>
</dbReference>
<evidence type="ECO:0000256" key="8">
    <source>
        <dbReference type="SAM" id="MobiDB-lite"/>
    </source>
</evidence>
<feature type="region of interest" description="Disordered" evidence="8">
    <location>
        <begin position="1"/>
        <end position="25"/>
    </location>
</feature>
<dbReference type="KEGG" id="ccp:CHC_T00009265001"/>
<sequence>MPLTTNAASAKTEPLVDPDVKPSHSSGSAIRVVLRVRPLSELEKKHSPVSSVTRNLKNECTVHIRPANPKKHPVAVRNAGRATFKFAHIFDEASSQSNIFEQTTLPMIAGLFNGQSAVVFAHGVTCSGKTWTIQGCDEHPGILPRSLDNKMHDSNYIEVSGDIEYKIFASYLEVYNEQCYDLFEKAKRKILKLKMNRDREVYPEGITEIEIRNCADIDRLLEFGQQNRSVAHTKANEVSSRSHAVFFITLKMSETLKGPSGHPRTRHRTSKLSIVDLAGSERTGRTNNAGNGVRQTETNKINSSLMNLGRCLQVMRRNQRTQKTDPLRKLEIVPFRHSRLTHLLQNCLEAGSAVMIANVSPTMTDSDETIQALRCAAIAQEVTLVPNRKMNVLKDRTNNMNQLLIRPAPAPSKRIRGSTKKGASRNLRQNDLTKQDPAFVTIPKSEYEEMTSSIATMKKEITFSRMENEEEKCNNLENERRIAQMTEEMDMLFRDKERLIDRLADSEARLCVVETEIREEMAEGTEQLLKQVHDAYEKQLNEVLRERDDLGDTGESFSSEGYRRVSKVHTEGKEQAEAMAARLARRASKAAFESVRFPLADPQQEIGDEVESTGEWETEGDEYIEADDGGTGKHPRMYPVLDGFYSWGIN</sequence>
<evidence type="ECO:0000256" key="3">
    <source>
        <dbReference type="ARBA" id="ARBA00022741"/>
    </source>
</evidence>
<reference evidence="11" key="1">
    <citation type="journal article" date="2013" name="Proc. Natl. Acad. Sci. U.S.A.">
        <title>Genome structure and metabolic features in the red seaweed Chondrus crispus shed light on evolution of the Archaeplastida.</title>
        <authorList>
            <person name="Collen J."/>
            <person name="Porcel B."/>
            <person name="Carre W."/>
            <person name="Ball S.G."/>
            <person name="Chaparro C."/>
            <person name="Tonon T."/>
            <person name="Barbeyron T."/>
            <person name="Michel G."/>
            <person name="Noel B."/>
            <person name="Valentin K."/>
            <person name="Elias M."/>
            <person name="Artiguenave F."/>
            <person name="Arun A."/>
            <person name="Aury J.M."/>
            <person name="Barbosa-Neto J.F."/>
            <person name="Bothwell J.H."/>
            <person name="Bouget F.Y."/>
            <person name="Brillet L."/>
            <person name="Cabello-Hurtado F."/>
            <person name="Capella-Gutierrez S."/>
            <person name="Charrier B."/>
            <person name="Cladiere L."/>
            <person name="Cock J.M."/>
            <person name="Coelho S.M."/>
            <person name="Colleoni C."/>
            <person name="Czjzek M."/>
            <person name="Da Silva C."/>
            <person name="Delage L."/>
            <person name="Denoeud F."/>
            <person name="Deschamps P."/>
            <person name="Dittami S.M."/>
            <person name="Gabaldon T."/>
            <person name="Gachon C.M."/>
            <person name="Groisillier A."/>
            <person name="Herve C."/>
            <person name="Jabbari K."/>
            <person name="Katinka M."/>
            <person name="Kloareg B."/>
            <person name="Kowalczyk N."/>
            <person name="Labadie K."/>
            <person name="Leblanc C."/>
            <person name="Lopez P.J."/>
            <person name="McLachlan D.H."/>
            <person name="Meslet-Cladiere L."/>
            <person name="Moustafa A."/>
            <person name="Nehr Z."/>
            <person name="Nyvall Collen P."/>
            <person name="Panaud O."/>
            <person name="Partensky F."/>
            <person name="Poulain J."/>
            <person name="Rensing S.A."/>
            <person name="Rousvoal S."/>
            <person name="Samson G."/>
            <person name="Symeonidi A."/>
            <person name="Weissenbach J."/>
            <person name="Zambounis A."/>
            <person name="Wincker P."/>
            <person name="Boyen C."/>
        </authorList>
    </citation>
    <scope>NUCLEOTIDE SEQUENCE [LARGE SCALE GENOMIC DNA]</scope>
    <source>
        <strain evidence="11">cv. Stackhouse</strain>
    </source>
</reference>
<evidence type="ECO:0000256" key="5">
    <source>
        <dbReference type="ARBA" id="ARBA00023054"/>
    </source>
</evidence>
<evidence type="ECO:0000313" key="11">
    <source>
        <dbReference type="Proteomes" id="UP000012073"/>
    </source>
</evidence>
<dbReference type="OMA" id="FKQVYHE"/>
<dbReference type="InterPro" id="IPR001752">
    <property type="entry name" value="Kinesin_motor_dom"/>
</dbReference>
<dbReference type="GO" id="GO:0007052">
    <property type="term" value="P:mitotic spindle organization"/>
    <property type="evidence" value="ECO:0007669"/>
    <property type="project" value="TreeGrafter"/>
</dbReference>
<dbReference type="SMART" id="SM00129">
    <property type="entry name" value="KISc"/>
    <property type="match status" value="1"/>
</dbReference>
<dbReference type="RefSeq" id="XP_005711940.1">
    <property type="nucleotide sequence ID" value="XM_005711883.1"/>
</dbReference>
<feature type="compositionally biased region" description="Acidic residues" evidence="8">
    <location>
        <begin position="606"/>
        <end position="628"/>
    </location>
</feature>
<keyword evidence="7" id="KW-0493">Microtubule</keyword>
<accession>R7Q473</accession>
<keyword evidence="2" id="KW-0963">Cytoplasm</keyword>
<dbReference type="Pfam" id="PF00225">
    <property type="entry name" value="Kinesin"/>
    <property type="match status" value="1"/>
</dbReference>
<dbReference type="GO" id="GO:0005524">
    <property type="term" value="F:ATP binding"/>
    <property type="evidence" value="ECO:0007669"/>
    <property type="project" value="UniProtKB-UniRule"/>
</dbReference>
<feature type="region of interest" description="Disordered" evidence="8">
    <location>
        <begin position="550"/>
        <end position="570"/>
    </location>
</feature>
<evidence type="ECO:0000313" key="10">
    <source>
        <dbReference type="EMBL" id="CDF32275.1"/>
    </source>
</evidence>
<dbReference type="PANTHER" id="PTHR47969">
    <property type="entry name" value="CHROMOSOME-ASSOCIATED KINESIN KIF4A-RELATED"/>
    <property type="match status" value="1"/>
</dbReference>
<organism evidence="10 11">
    <name type="scientific">Chondrus crispus</name>
    <name type="common">Carrageen Irish moss</name>
    <name type="synonym">Polymorpha crispa</name>
    <dbReference type="NCBI Taxonomy" id="2769"/>
    <lineage>
        <taxon>Eukaryota</taxon>
        <taxon>Rhodophyta</taxon>
        <taxon>Florideophyceae</taxon>
        <taxon>Rhodymeniophycidae</taxon>
        <taxon>Gigartinales</taxon>
        <taxon>Gigartinaceae</taxon>
        <taxon>Chondrus</taxon>
    </lineage>
</organism>
<keyword evidence="4 6" id="KW-0067">ATP-binding</keyword>
<dbReference type="AlphaFoldDB" id="R7Q473"/>
<feature type="compositionally biased region" description="Basic residues" evidence="8">
    <location>
        <begin position="413"/>
        <end position="423"/>
    </location>
</feature>
<keyword evidence="3 6" id="KW-0547">Nucleotide-binding</keyword>
<feature type="region of interest" description="Disordered" evidence="8">
    <location>
        <begin position="605"/>
        <end position="635"/>
    </location>
</feature>
<dbReference type="Gramene" id="CDF32275">
    <property type="protein sequence ID" value="CDF32275"/>
    <property type="gene ID" value="CHC_T00009265001"/>
</dbReference>
<feature type="domain" description="Kinesin motor" evidence="9">
    <location>
        <begin position="29"/>
        <end position="382"/>
    </location>
</feature>
<evidence type="ECO:0000256" key="2">
    <source>
        <dbReference type="ARBA" id="ARBA00022490"/>
    </source>
</evidence>
<dbReference type="PANTHER" id="PTHR47969:SF15">
    <property type="entry name" value="CHROMOSOME-ASSOCIATED KINESIN KIF4A-RELATED"/>
    <property type="match status" value="1"/>
</dbReference>
<dbReference type="Proteomes" id="UP000012073">
    <property type="component" value="Unassembled WGS sequence"/>
</dbReference>
<dbReference type="PRINTS" id="PR00380">
    <property type="entry name" value="KINESINHEAVY"/>
</dbReference>
<dbReference type="PhylomeDB" id="R7Q473"/>
<evidence type="ECO:0000256" key="6">
    <source>
        <dbReference type="PROSITE-ProRule" id="PRU00283"/>
    </source>
</evidence>
<proteinExistence type="inferred from homology"/>
<feature type="binding site" evidence="6">
    <location>
        <begin position="123"/>
        <end position="130"/>
    </location>
    <ligand>
        <name>ATP</name>
        <dbReference type="ChEBI" id="CHEBI:30616"/>
    </ligand>
</feature>
<evidence type="ECO:0000256" key="1">
    <source>
        <dbReference type="ARBA" id="ARBA00004496"/>
    </source>
</evidence>
<dbReference type="PROSITE" id="PS00411">
    <property type="entry name" value="KINESIN_MOTOR_1"/>
    <property type="match status" value="1"/>
</dbReference>
<dbReference type="GeneID" id="17319667"/>
<keyword evidence="11" id="KW-1185">Reference proteome</keyword>
<gene>
    <name evidence="10" type="ORF">CHC_T00009265001</name>
</gene>
<dbReference type="InterPro" id="IPR036961">
    <property type="entry name" value="Kinesin_motor_dom_sf"/>
</dbReference>
<dbReference type="Gene3D" id="3.40.850.10">
    <property type="entry name" value="Kinesin motor domain"/>
    <property type="match status" value="1"/>
</dbReference>